<gene>
    <name evidence="1" type="ORF">QV13_14650</name>
</gene>
<comment type="caution">
    <text evidence="1">The sequence shown here is derived from an EMBL/GenBank/DDBJ whole genome shotgun (WGS) entry which is preliminary data.</text>
</comment>
<evidence type="ECO:0000313" key="1">
    <source>
        <dbReference type="EMBL" id="OCX16112.1"/>
    </source>
</evidence>
<dbReference type="OrthoDB" id="8480328at2"/>
<organism evidence="1 2">
    <name type="scientific">Mesorhizobium hungaricum</name>
    <dbReference type="NCBI Taxonomy" id="1566387"/>
    <lineage>
        <taxon>Bacteria</taxon>
        <taxon>Pseudomonadati</taxon>
        <taxon>Pseudomonadota</taxon>
        <taxon>Alphaproteobacteria</taxon>
        <taxon>Hyphomicrobiales</taxon>
        <taxon>Phyllobacteriaceae</taxon>
        <taxon>Mesorhizobium</taxon>
    </lineage>
</organism>
<keyword evidence="2" id="KW-1185">Reference proteome</keyword>
<dbReference type="AlphaFoldDB" id="A0A1C2DMY1"/>
<accession>A0A1C2DMY1</accession>
<evidence type="ECO:0000313" key="2">
    <source>
        <dbReference type="Proteomes" id="UP000094412"/>
    </source>
</evidence>
<reference evidence="1 2" key="1">
    <citation type="submission" date="2016-08" db="EMBL/GenBank/DDBJ databases">
        <title>Whole genome sequence of Mesorhizobium sp. strain UASWS1009 isolated from industrial sewage.</title>
        <authorList>
            <person name="Crovadore J."/>
            <person name="Calmin G."/>
            <person name="Chablais R."/>
            <person name="Cochard B."/>
            <person name="Lefort F."/>
        </authorList>
    </citation>
    <scope>NUCLEOTIDE SEQUENCE [LARGE SCALE GENOMIC DNA]</scope>
    <source>
        <strain evidence="1 2">UASWS1009</strain>
    </source>
</reference>
<dbReference type="RefSeq" id="WP_065997959.1">
    <property type="nucleotide sequence ID" value="NZ_MDEO01000033.1"/>
</dbReference>
<dbReference type="EMBL" id="MDEO01000033">
    <property type="protein sequence ID" value="OCX16112.1"/>
    <property type="molecule type" value="Genomic_DNA"/>
</dbReference>
<sequence length="69" mass="7857">MDCEEKARLVVDYEAKTARFSRAVTVLQSKMATSLKEEYDRLQRLVDEARVESEGARLALESHISEHGC</sequence>
<dbReference type="Proteomes" id="UP000094412">
    <property type="component" value="Unassembled WGS sequence"/>
</dbReference>
<protein>
    <submittedName>
        <fullName evidence="1">Uncharacterized protein</fullName>
    </submittedName>
</protein>
<dbReference type="STRING" id="1566387.QV13_14650"/>
<proteinExistence type="predicted"/>
<name>A0A1C2DMY1_9HYPH</name>